<organism evidence="7 8">
    <name type="scientific">Periplaneta americana</name>
    <name type="common">American cockroach</name>
    <name type="synonym">Blatta americana</name>
    <dbReference type="NCBI Taxonomy" id="6978"/>
    <lineage>
        <taxon>Eukaryota</taxon>
        <taxon>Metazoa</taxon>
        <taxon>Ecdysozoa</taxon>
        <taxon>Arthropoda</taxon>
        <taxon>Hexapoda</taxon>
        <taxon>Insecta</taxon>
        <taxon>Pterygota</taxon>
        <taxon>Neoptera</taxon>
        <taxon>Polyneoptera</taxon>
        <taxon>Dictyoptera</taxon>
        <taxon>Blattodea</taxon>
        <taxon>Blattoidea</taxon>
        <taxon>Blattidae</taxon>
        <taxon>Blattinae</taxon>
        <taxon>Periplaneta</taxon>
    </lineage>
</organism>
<proteinExistence type="inferred from homology"/>
<evidence type="ECO:0000256" key="4">
    <source>
        <dbReference type="ARBA" id="ARBA00023002"/>
    </source>
</evidence>
<evidence type="ECO:0000256" key="2">
    <source>
        <dbReference type="ARBA" id="ARBA00006787"/>
    </source>
</evidence>
<feature type="region of interest" description="Disordered" evidence="6">
    <location>
        <begin position="225"/>
        <end position="246"/>
    </location>
</feature>
<evidence type="ECO:0000313" key="7">
    <source>
        <dbReference type="EMBL" id="KAJ4440180.1"/>
    </source>
</evidence>
<accession>A0ABQ8T2M6</accession>
<keyword evidence="8" id="KW-1185">Reference proteome</keyword>
<evidence type="ECO:0000313" key="8">
    <source>
        <dbReference type="Proteomes" id="UP001148838"/>
    </source>
</evidence>
<reference evidence="7 8" key="1">
    <citation type="journal article" date="2022" name="Allergy">
        <title>Genome assembly and annotation of Periplaneta americana reveal a comprehensive cockroach allergen profile.</title>
        <authorList>
            <person name="Wang L."/>
            <person name="Xiong Q."/>
            <person name="Saelim N."/>
            <person name="Wang L."/>
            <person name="Nong W."/>
            <person name="Wan A.T."/>
            <person name="Shi M."/>
            <person name="Liu X."/>
            <person name="Cao Q."/>
            <person name="Hui J.H.L."/>
            <person name="Sookrung N."/>
            <person name="Leung T.F."/>
            <person name="Tungtrongchitr A."/>
            <person name="Tsui S.K.W."/>
        </authorList>
    </citation>
    <scope>NUCLEOTIDE SEQUENCE [LARGE SCALE GENOMIC DNA]</scope>
    <source>
        <strain evidence="7">PWHHKU_190912</strain>
    </source>
</reference>
<keyword evidence="4" id="KW-0560">Oxidoreductase</keyword>
<evidence type="ECO:0000256" key="1">
    <source>
        <dbReference type="ARBA" id="ARBA00001954"/>
    </source>
</evidence>
<dbReference type="PANTHER" id="PTHR10543:SF24">
    <property type="entry name" value="CAROTENOID ISOMEROOXYGENASE"/>
    <property type="match status" value="1"/>
</dbReference>
<feature type="region of interest" description="Disordered" evidence="6">
    <location>
        <begin position="139"/>
        <end position="162"/>
    </location>
</feature>
<dbReference type="Pfam" id="PF03055">
    <property type="entry name" value="RPE65"/>
    <property type="match status" value="1"/>
</dbReference>
<evidence type="ECO:0000256" key="6">
    <source>
        <dbReference type="SAM" id="MobiDB-lite"/>
    </source>
</evidence>
<feature type="compositionally biased region" description="Basic and acidic residues" evidence="6">
    <location>
        <begin position="687"/>
        <end position="700"/>
    </location>
</feature>
<keyword evidence="3" id="KW-0479">Metal-binding</keyword>
<protein>
    <submittedName>
        <fullName evidence="7">Uncharacterized protein</fullName>
    </submittedName>
</protein>
<evidence type="ECO:0000256" key="5">
    <source>
        <dbReference type="ARBA" id="ARBA00023004"/>
    </source>
</evidence>
<feature type="compositionally biased region" description="Low complexity" evidence="6">
    <location>
        <begin position="147"/>
        <end position="162"/>
    </location>
</feature>
<name>A0ABQ8T2M6_PERAM</name>
<gene>
    <name evidence="7" type="ORF">ANN_08318</name>
</gene>
<feature type="region of interest" description="Disordered" evidence="6">
    <location>
        <begin position="687"/>
        <end position="706"/>
    </location>
</feature>
<comment type="cofactor">
    <cofactor evidence="1">
        <name>Fe(2+)</name>
        <dbReference type="ChEBI" id="CHEBI:29033"/>
    </cofactor>
</comment>
<keyword evidence="5" id="KW-0408">Iron</keyword>
<dbReference type="Proteomes" id="UP001148838">
    <property type="component" value="Unassembled WGS sequence"/>
</dbReference>
<comment type="caution">
    <text evidence="7">The sequence shown here is derived from an EMBL/GenBank/DDBJ whole genome shotgun (WGS) entry which is preliminary data.</text>
</comment>
<dbReference type="InterPro" id="IPR004294">
    <property type="entry name" value="Carotenoid_Oase"/>
</dbReference>
<comment type="similarity">
    <text evidence="2">Belongs to the carotenoid oxygenase family.</text>
</comment>
<dbReference type="PANTHER" id="PTHR10543">
    <property type="entry name" value="BETA-CAROTENE DIOXYGENASE"/>
    <property type="match status" value="1"/>
</dbReference>
<evidence type="ECO:0000256" key="3">
    <source>
        <dbReference type="ARBA" id="ARBA00022723"/>
    </source>
</evidence>
<dbReference type="EMBL" id="JAJSOF020000017">
    <property type="protein sequence ID" value="KAJ4440180.1"/>
    <property type="molecule type" value="Genomic_DNA"/>
</dbReference>
<sequence>MDDTPTTSNSMHNTKSFVNCKICHKQFTTRGIHIHINRCHNDSLSQAVSNEETTLDTQNSDKNVSPKNLRKCEICGRFFKSVNRHIVRAHPEVHRNTINHSYNDPVLNNEFTNFSSQPVPSTSSTSEIHGNILNQSYNDPVLNNEFTNSSSQPVSSTSSTSDSLHDNFDLKYWDTQFNTLACLDVSDNAVFDKCVEKYCHYLKQSVSQCKGPQHPATTYYKKRQARKNNPDGITYKQSSNPKNRNPDNIIITPEDIAYACKGIKVDTAPGEDGVRMKVINEFRLYKSLSSIATYMLRWGHVPPCLRRARTILVYKYGDPDILKNWRPITIYSVLRRIIERVLDIKLRSYLDLNLNQRGFMSGPAKVISLENMDTIYHLYEEVGCISSDGSTRRADIIIIDRQKDKGVILDPTIRFEIHEQQPQEVCREKQVIYEPCCQHLGAQYHITHWTVFGLMFGARGTIPRKTLNQLKQYKISDAPIDAIGSHVLKSSLAIISNHLISALFTPGESISDNAMISVYPFGDEFYTFTESPVIHRVDPKTLKTLARVNVSKYVSIVNHTSHPHVMQDGTVYNLGLTVTCTGPHYSIIKFPPAQDAGCEGVKCSEKTLTTFEQAIIVGSTPARWPFHPSYMHTFGITENYFVIVEQPLSVSVPAMIKSQILNEPMAANLQWYQDQQDARTCKLVSKSETEVTGGQDDRTQARGTGNMCPGVELTDEGMYGLCLRVVSKMTPSQVPKEMIWYMSENRTPEVGDVLVNEQFLKNAS</sequence>